<evidence type="ECO:0000256" key="6">
    <source>
        <dbReference type="SAM" id="MobiDB-lite"/>
    </source>
</evidence>
<organism evidence="8 9">
    <name type="scientific">Drosophila hydei</name>
    <name type="common">Fruit fly</name>
    <dbReference type="NCBI Taxonomy" id="7224"/>
    <lineage>
        <taxon>Eukaryota</taxon>
        <taxon>Metazoa</taxon>
        <taxon>Ecdysozoa</taxon>
        <taxon>Arthropoda</taxon>
        <taxon>Hexapoda</taxon>
        <taxon>Insecta</taxon>
        <taxon>Pterygota</taxon>
        <taxon>Neoptera</taxon>
        <taxon>Endopterygota</taxon>
        <taxon>Diptera</taxon>
        <taxon>Brachycera</taxon>
        <taxon>Muscomorpha</taxon>
        <taxon>Ephydroidea</taxon>
        <taxon>Drosophilidae</taxon>
        <taxon>Drosophila</taxon>
    </lineage>
</organism>
<evidence type="ECO:0000256" key="7">
    <source>
        <dbReference type="SAM" id="Phobius"/>
    </source>
</evidence>
<feature type="transmembrane region" description="Helical" evidence="7">
    <location>
        <begin position="415"/>
        <end position="438"/>
    </location>
</feature>
<feature type="region of interest" description="Disordered" evidence="6">
    <location>
        <begin position="82"/>
        <end position="117"/>
    </location>
</feature>
<dbReference type="KEGG" id="dhe:111605369"/>
<dbReference type="GO" id="GO:0016020">
    <property type="term" value="C:membrane"/>
    <property type="evidence" value="ECO:0007669"/>
    <property type="project" value="UniProtKB-SubCell"/>
</dbReference>
<dbReference type="InterPro" id="IPR012446">
    <property type="entry name" value="CRAC_channel"/>
</dbReference>
<comment type="subcellular location">
    <subcellularLocation>
        <location evidence="1">Membrane</location>
        <topology evidence="1">Multi-pass membrane protein</topology>
    </subcellularLocation>
</comment>
<feature type="compositionally biased region" description="Low complexity" evidence="6">
    <location>
        <begin position="19"/>
        <end position="28"/>
    </location>
</feature>
<dbReference type="OrthoDB" id="61124at2759"/>
<dbReference type="FunFam" id="1.20.140.140:FF:000002">
    <property type="entry name" value="Uncharacterized protein, isoform B"/>
    <property type="match status" value="1"/>
</dbReference>
<dbReference type="GeneID" id="111605369"/>
<feature type="transmembrane region" description="Helical" evidence="7">
    <location>
        <begin position="384"/>
        <end position="409"/>
    </location>
</feature>
<evidence type="ECO:0000256" key="4">
    <source>
        <dbReference type="ARBA" id="ARBA00022989"/>
    </source>
</evidence>
<keyword evidence="4 7" id="KW-1133">Transmembrane helix</keyword>
<reference evidence="9" key="1">
    <citation type="submission" date="2025-08" db="UniProtKB">
        <authorList>
            <consortium name="RefSeq"/>
        </authorList>
    </citation>
    <scope>IDENTIFICATION</scope>
    <source>
        <strain evidence="9">15085-1641.00</strain>
        <tissue evidence="9">Whole body</tissue>
    </source>
</reference>
<dbReference type="PANTHER" id="PTHR31501">
    <property type="entry name" value="CALCIUM RELEASE-ACTIVATED CALCIUM CHANNEL PROTEIN 1"/>
    <property type="match status" value="1"/>
</dbReference>
<dbReference type="GO" id="GO:0015279">
    <property type="term" value="F:store-operated calcium channel activity"/>
    <property type="evidence" value="ECO:0007669"/>
    <property type="project" value="TreeGrafter"/>
</dbReference>
<accession>A0A6J1MKB4</accession>
<dbReference type="Pfam" id="PF07856">
    <property type="entry name" value="Orai-1"/>
    <property type="match status" value="1"/>
</dbReference>
<dbReference type="Gene3D" id="1.20.140.140">
    <property type="entry name" value="Calcium release-activated calcium channel protein Orai"/>
    <property type="match status" value="1"/>
</dbReference>
<dbReference type="AlphaFoldDB" id="A0A6J1MKB4"/>
<comment type="similarity">
    <text evidence="2">Belongs to the Orai family.</text>
</comment>
<evidence type="ECO:0000256" key="1">
    <source>
        <dbReference type="ARBA" id="ARBA00004141"/>
    </source>
</evidence>
<feature type="compositionally biased region" description="Basic and acidic residues" evidence="6">
    <location>
        <begin position="106"/>
        <end position="116"/>
    </location>
</feature>
<keyword evidence="8" id="KW-1185">Reference proteome</keyword>
<name>A0A6J1MKB4_DROHY</name>
<feature type="region of interest" description="Disordered" evidence="6">
    <location>
        <begin position="1"/>
        <end position="56"/>
    </location>
</feature>
<keyword evidence="5 7" id="KW-0472">Membrane</keyword>
<evidence type="ECO:0000313" key="9">
    <source>
        <dbReference type="RefSeq" id="XP_023179617.1"/>
    </source>
</evidence>
<feature type="transmembrane region" description="Helical" evidence="7">
    <location>
        <begin position="330"/>
        <end position="354"/>
    </location>
</feature>
<feature type="compositionally biased region" description="Basic and acidic residues" evidence="6">
    <location>
        <begin position="29"/>
        <end position="49"/>
    </location>
</feature>
<evidence type="ECO:0000256" key="5">
    <source>
        <dbReference type="ARBA" id="ARBA00023136"/>
    </source>
</evidence>
<dbReference type="CTD" id="37040"/>
<dbReference type="Proteomes" id="UP000504633">
    <property type="component" value="Unplaced"/>
</dbReference>
<evidence type="ECO:0000256" key="2">
    <source>
        <dbReference type="ARBA" id="ARBA00008062"/>
    </source>
</evidence>
<evidence type="ECO:0000313" key="8">
    <source>
        <dbReference type="Proteomes" id="UP000504633"/>
    </source>
</evidence>
<dbReference type="OMA" id="NPKSMYS"/>
<proteinExistence type="inferred from homology"/>
<keyword evidence="3 7" id="KW-0812">Transmembrane</keyword>
<dbReference type="PANTHER" id="PTHR31501:SF7">
    <property type="entry name" value="CALCIUM RELEASE-ACTIVATED CALCIUM CHANNEL PROTEIN 1"/>
    <property type="match status" value="1"/>
</dbReference>
<dbReference type="InterPro" id="IPR038350">
    <property type="entry name" value="Orai_sf"/>
</dbReference>
<sequence>MRSDCDEVPLKPPRRQKLQLELPLPEQQQQDKERECKKRTRDPVKRAESEQLLPLNPKSMYSNLRYARTNLSHSSLLLNHQQSSFDGSAPTSTERTESSETLDTPLTRDTEREDVRQPLASVRLLPCAANRNESKRFALASALHATARLAASVDAYTAAATATASATAGSHCHSGDYSMCDSCRPQRFNAQQQQALNSNNFGRNAHSARFLNYSNLHSTNSPHASSRRFNAHLTSQSPLPLQPPPPPLPFPLPGSGPAASIPRRITRSSMSQSGEDLHSPTYLSWRKLQLSRAKLKASSKTSALLSGFAMVAMVEVQLDKDTGVPPGMLVAFAICTTLLVAVHMLALMISTCILPNIETVCNLHSITLVHESPHERLHWYIETAWAFSTLLGLILFLVEIAILCWVKFYDLSTTAAWSAVVVLIPVMVIFLAFAVHFYRSLVTHKYEVTVSGIRELELLKEQMEQDHLEVHNNSRNNGFNYGASGDIV</sequence>
<feature type="compositionally biased region" description="Pro residues" evidence="6">
    <location>
        <begin position="240"/>
        <end position="254"/>
    </location>
</feature>
<dbReference type="GO" id="GO:0002115">
    <property type="term" value="P:store-operated calcium entry"/>
    <property type="evidence" value="ECO:0007669"/>
    <property type="project" value="TreeGrafter"/>
</dbReference>
<dbReference type="RefSeq" id="XP_023179617.1">
    <property type="nucleotide sequence ID" value="XM_023323849.2"/>
</dbReference>
<evidence type="ECO:0000256" key="3">
    <source>
        <dbReference type="ARBA" id="ARBA00022692"/>
    </source>
</evidence>
<gene>
    <name evidence="9" type="primary">LOC111605369</name>
</gene>
<protein>
    <submittedName>
        <fullName evidence="9">Calcium release-activated calcium channel protein 1 isoform X1</fullName>
    </submittedName>
</protein>
<feature type="region of interest" description="Disordered" evidence="6">
    <location>
        <begin position="234"/>
        <end position="261"/>
    </location>
</feature>